<protein>
    <submittedName>
        <fullName evidence="2">Uncharacterized protein</fullName>
    </submittedName>
</protein>
<evidence type="ECO:0000313" key="3">
    <source>
        <dbReference type="Proteomes" id="UP000027195"/>
    </source>
</evidence>
<sequence length="220" mass="23679">MSQVAHRYHTPPLNRPLPALPRAGTSTMPHIKQLPSLPRTPRLPPSSYKNCKRPPREISWSSTPWNNDGPASFYHESVVPATQVSLQRRDSIHGIAVTRRALPTTPLIVTDSRASIPTGSGGRSARPLPSPPRSQSASPGGSPAELATPTVSALDIRNNSFPPTSPLDSMNMDLPLPYFCDEESMLDGGEPSFIEWDVLEAVLGCDSVDLEASEDVVIGG</sequence>
<accession>A0A067LUL0</accession>
<evidence type="ECO:0000256" key="1">
    <source>
        <dbReference type="SAM" id="MobiDB-lite"/>
    </source>
</evidence>
<feature type="region of interest" description="Disordered" evidence="1">
    <location>
        <begin position="1"/>
        <end position="65"/>
    </location>
</feature>
<evidence type="ECO:0000313" key="2">
    <source>
        <dbReference type="EMBL" id="KDQ07013.1"/>
    </source>
</evidence>
<gene>
    <name evidence="2" type="ORF">BOTBODRAFT_39153</name>
</gene>
<organism evidence="2 3">
    <name type="scientific">Botryobasidium botryosum (strain FD-172 SS1)</name>
    <dbReference type="NCBI Taxonomy" id="930990"/>
    <lineage>
        <taxon>Eukaryota</taxon>
        <taxon>Fungi</taxon>
        <taxon>Dikarya</taxon>
        <taxon>Basidiomycota</taxon>
        <taxon>Agaricomycotina</taxon>
        <taxon>Agaricomycetes</taxon>
        <taxon>Cantharellales</taxon>
        <taxon>Botryobasidiaceae</taxon>
        <taxon>Botryobasidium</taxon>
    </lineage>
</organism>
<dbReference type="Proteomes" id="UP000027195">
    <property type="component" value="Unassembled WGS sequence"/>
</dbReference>
<feature type="region of interest" description="Disordered" evidence="1">
    <location>
        <begin position="108"/>
        <end position="147"/>
    </location>
</feature>
<keyword evidence="3" id="KW-1185">Reference proteome</keyword>
<proteinExistence type="predicted"/>
<reference evidence="3" key="1">
    <citation type="journal article" date="2014" name="Proc. Natl. Acad. Sci. U.S.A.">
        <title>Extensive sampling of basidiomycete genomes demonstrates inadequacy of the white-rot/brown-rot paradigm for wood decay fungi.</title>
        <authorList>
            <person name="Riley R."/>
            <person name="Salamov A.A."/>
            <person name="Brown D.W."/>
            <person name="Nagy L.G."/>
            <person name="Floudas D."/>
            <person name="Held B.W."/>
            <person name="Levasseur A."/>
            <person name="Lombard V."/>
            <person name="Morin E."/>
            <person name="Otillar R."/>
            <person name="Lindquist E.A."/>
            <person name="Sun H."/>
            <person name="LaButti K.M."/>
            <person name="Schmutz J."/>
            <person name="Jabbour D."/>
            <person name="Luo H."/>
            <person name="Baker S.E."/>
            <person name="Pisabarro A.G."/>
            <person name="Walton J.D."/>
            <person name="Blanchette R.A."/>
            <person name="Henrissat B."/>
            <person name="Martin F."/>
            <person name="Cullen D."/>
            <person name="Hibbett D.S."/>
            <person name="Grigoriev I.V."/>
        </authorList>
    </citation>
    <scope>NUCLEOTIDE SEQUENCE [LARGE SCALE GENOMIC DNA]</scope>
    <source>
        <strain evidence="3">FD-172 SS1</strain>
    </source>
</reference>
<dbReference type="HOGENOM" id="CLU_1255793_0_0_1"/>
<feature type="compositionally biased region" description="Low complexity" evidence="1">
    <location>
        <begin position="123"/>
        <end position="144"/>
    </location>
</feature>
<dbReference type="EMBL" id="KL198117">
    <property type="protein sequence ID" value="KDQ07013.1"/>
    <property type="molecule type" value="Genomic_DNA"/>
</dbReference>
<name>A0A067LUL0_BOTB1</name>
<dbReference type="AlphaFoldDB" id="A0A067LUL0"/>
<dbReference type="InParanoid" id="A0A067LUL0"/>